<dbReference type="Pfam" id="PF00916">
    <property type="entry name" value="Sulfate_transp"/>
    <property type="match status" value="1"/>
</dbReference>
<keyword evidence="8" id="KW-1185">Reference proteome</keyword>
<dbReference type="InterPro" id="IPR001902">
    <property type="entry name" value="SLC26A/SulP_fam"/>
</dbReference>
<protein>
    <recommendedName>
        <fullName evidence="6">SLC26A/SulP transporter domain-containing protein</fullName>
    </recommendedName>
</protein>
<feature type="transmembrane region" description="Helical" evidence="5">
    <location>
        <begin position="254"/>
        <end position="275"/>
    </location>
</feature>
<feature type="transmembrane region" description="Helical" evidence="5">
    <location>
        <begin position="62"/>
        <end position="81"/>
    </location>
</feature>
<keyword evidence="3 5" id="KW-1133">Transmembrane helix</keyword>
<feature type="transmembrane region" description="Helical" evidence="5">
    <location>
        <begin position="197"/>
        <end position="217"/>
    </location>
</feature>
<dbReference type="Proteomes" id="UP000193642">
    <property type="component" value="Unassembled WGS sequence"/>
</dbReference>
<reference evidence="7 8" key="1">
    <citation type="submission" date="2016-07" db="EMBL/GenBank/DDBJ databases">
        <title>Pervasive Adenine N6-methylation of Active Genes in Fungi.</title>
        <authorList>
            <consortium name="DOE Joint Genome Institute"/>
            <person name="Mondo S.J."/>
            <person name="Dannebaum R.O."/>
            <person name="Kuo R.C."/>
            <person name="Labutti K."/>
            <person name="Haridas S."/>
            <person name="Kuo A."/>
            <person name="Salamov A."/>
            <person name="Ahrendt S.R."/>
            <person name="Lipzen A."/>
            <person name="Sullivan W."/>
            <person name="Andreopoulos W.B."/>
            <person name="Clum A."/>
            <person name="Lindquist E."/>
            <person name="Daum C."/>
            <person name="Ramamoorthy G.K."/>
            <person name="Gryganskyi A."/>
            <person name="Culley D."/>
            <person name="Magnuson J.K."/>
            <person name="James T.Y."/>
            <person name="O'Malley M.A."/>
            <person name="Stajich J.E."/>
            <person name="Spatafora J.W."/>
            <person name="Visel A."/>
            <person name="Grigoriev I.V."/>
        </authorList>
    </citation>
    <scope>NUCLEOTIDE SEQUENCE [LARGE SCALE GENOMIC DNA]</scope>
    <source>
        <strain evidence="7 8">JEL800</strain>
    </source>
</reference>
<keyword evidence="2 5" id="KW-0812">Transmembrane</keyword>
<feature type="domain" description="SLC26A/SulP transporter" evidence="6">
    <location>
        <begin position="58"/>
        <end position="494"/>
    </location>
</feature>
<feature type="transmembrane region" description="Helical" evidence="5">
    <location>
        <begin position="170"/>
        <end position="191"/>
    </location>
</feature>
<organism evidence="7 8">
    <name type="scientific">Rhizoclosmatium globosum</name>
    <dbReference type="NCBI Taxonomy" id="329046"/>
    <lineage>
        <taxon>Eukaryota</taxon>
        <taxon>Fungi</taxon>
        <taxon>Fungi incertae sedis</taxon>
        <taxon>Chytridiomycota</taxon>
        <taxon>Chytridiomycota incertae sedis</taxon>
        <taxon>Chytridiomycetes</taxon>
        <taxon>Chytridiales</taxon>
        <taxon>Chytriomycetaceae</taxon>
        <taxon>Rhizoclosmatium</taxon>
    </lineage>
</organism>
<dbReference type="PANTHER" id="PTHR11814">
    <property type="entry name" value="SULFATE TRANSPORTER"/>
    <property type="match status" value="1"/>
</dbReference>
<feature type="transmembrane region" description="Helical" evidence="5">
    <location>
        <begin position="592"/>
        <end position="624"/>
    </location>
</feature>
<name>A0A1Y2BC66_9FUNG</name>
<gene>
    <name evidence="7" type="ORF">BCR33DRAFT_856519</name>
</gene>
<feature type="transmembrane region" description="Helical" evidence="5">
    <location>
        <begin position="112"/>
        <end position="134"/>
    </location>
</feature>
<dbReference type="AlphaFoldDB" id="A0A1Y2BC66"/>
<feature type="transmembrane region" description="Helical" evidence="5">
    <location>
        <begin position="439"/>
        <end position="460"/>
    </location>
</feature>
<dbReference type="EMBL" id="MCGO01000071">
    <property type="protein sequence ID" value="ORY32432.1"/>
    <property type="molecule type" value="Genomic_DNA"/>
</dbReference>
<dbReference type="STRING" id="329046.A0A1Y2BC66"/>
<feature type="transmembrane region" description="Helical" evidence="5">
    <location>
        <begin position="296"/>
        <end position="315"/>
    </location>
</feature>
<comment type="caution">
    <text evidence="7">The sequence shown here is derived from an EMBL/GenBank/DDBJ whole genome shotgun (WGS) entry which is preliminary data.</text>
</comment>
<evidence type="ECO:0000256" key="1">
    <source>
        <dbReference type="ARBA" id="ARBA00004141"/>
    </source>
</evidence>
<dbReference type="OrthoDB" id="288203at2759"/>
<evidence type="ECO:0000256" key="2">
    <source>
        <dbReference type="ARBA" id="ARBA00022692"/>
    </source>
</evidence>
<evidence type="ECO:0000256" key="4">
    <source>
        <dbReference type="ARBA" id="ARBA00023136"/>
    </source>
</evidence>
<evidence type="ECO:0000256" key="5">
    <source>
        <dbReference type="SAM" id="Phobius"/>
    </source>
</evidence>
<proteinExistence type="predicted"/>
<evidence type="ECO:0000256" key="3">
    <source>
        <dbReference type="ARBA" id="ARBA00022989"/>
    </source>
</evidence>
<feature type="transmembrane region" description="Helical" evidence="5">
    <location>
        <begin position="466"/>
        <end position="484"/>
    </location>
</feature>
<evidence type="ECO:0000259" key="6">
    <source>
        <dbReference type="Pfam" id="PF00916"/>
    </source>
</evidence>
<dbReference type="GO" id="GO:0055085">
    <property type="term" value="P:transmembrane transport"/>
    <property type="evidence" value="ECO:0007669"/>
    <property type="project" value="InterPro"/>
</dbReference>
<sequence>MDSNEHQPPTDSLAPILPTEASTVPEKNVSGVSSALDWLSYLIPVFQWGRTYSLTDNFLKDVLAGLTLSTLVIPQAMAYAVMTSLPPVYGLYTAIFPPLIFFFFAPSPFQNIGPYAVVSVMVSQASTSSMLWLIERNPNILLLSNTTVNGTDTFLSNGLPASLQTDYIDIVMLITFIVGIIQFIVCILGLGTRLASLIPDCLISGFMASSGICVLVSQLKSIFGISVKQFEGAFSLILTVIEILKNLPSTNLCALGLAIAAYVFMIVIQRVEIYVKTRLSKSESPTQSPIPQKPPVAVTDVILTVIFVALITMFFDLPSLYGVKTIGPIPSGFPTPIVPWALLTSLPADQASELIFQIFPDCISLALVCFVTTYSISKTFEVKAARISVTSRDKSTSPPNNSQDLLALSLSTIFSSFLSSYVPCGSISRSALLANQTNVTTPVGSLVAVICVTIILLFLGSWFQSVPLSSLATIVIVALFGVLGKIRAGFSLIKEARDQGRQVIEAMKVVKSEMVYEGGMTGGEETKNIVAKPQDDTNNRQFVVCDVEEDPDAITPIKVDEEEEPEKVSSPCDRKTELYLLRLKLIGVHRDVIVWWITFVIVIVLDAGTGILVGMLVSCLFLALECGRSSMTSLSS</sequence>
<evidence type="ECO:0000313" key="8">
    <source>
        <dbReference type="Proteomes" id="UP000193642"/>
    </source>
</evidence>
<evidence type="ECO:0000313" key="7">
    <source>
        <dbReference type="EMBL" id="ORY32432.1"/>
    </source>
</evidence>
<feature type="transmembrane region" description="Helical" evidence="5">
    <location>
        <begin position="88"/>
        <end position="106"/>
    </location>
</feature>
<dbReference type="GO" id="GO:0016020">
    <property type="term" value="C:membrane"/>
    <property type="evidence" value="ECO:0007669"/>
    <property type="project" value="UniProtKB-SubCell"/>
</dbReference>
<dbReference type="InterPro" id="IPR011547">
    <property type="entry name" value="SLC26A/SulP_dom"/>
</dbReference>
<keyword evidence="4 5" id="KW-0472">Membrane</keyword>
<comment type="subcellular location">
    <subcellularLocation>
        <location evidence="1">Membrane</location>
        <topology evidence="1">Multi-pass membrane protein</topology>
    </subcellularLocation>
</comment>
<accession>A0A1Y2BC66</accession>